<dbReference type="Gene3D" id="3.30.1330.20">
    <property type="entry name" value="Tubulin/FtsZ, C-terminal domain"/>
    <property type="match status" value="1"/>
</dbReference>
<comment type="similarity">
    <text evidence="1 4 6">Belongs to the FtsZ family.</text>
</comment>
<proteinExistence type="inferred from homology"/>
<feature type="region of interest" description="Disordered" evidence="7">
    <location>
        <begin position="601"/>
        <end position="658"/>
    </location>
</feature>
<keyword evidence="3 4" id="KW-0342">GTP-binding</keyword>
<dbReference type="PANTHER" id="PTHR30314">
    <property type="entry name" value="CELL DIVISION PROTEIN FTSZ-RELATED"/>
    <property type="match status" value="1"/>
</dbReference>
<feature type="region of interest" description="Disordered" evidence="7">
    <location>
        <begin position="347"/>
        <end position="370"/>
    </location>
</feature>
<dbReference type="Pfam" id="PF00091">
    <property type="entry name" value="Tubulin"/>
    <property type="match status" value="1"/>
</dbReference>
<comment type="subcellular location">
    <subcellularLocation>
        <location evidence="4">Cytoplasm</location>
    </subcellularLocation>
    <text evidence="4">Assembles at midcell at the inner surface of the cytoplasmic membrane.</text>
</comment>
<comment type="caution">
    <text evidence="10">The sequence shown here is derived from an EMBL/GenBank/DDBJ whole genome shotgun (WGS) entry which is preliminary data.</text>
</comment>
<keyword evidence="2 4" id="KW-0547">Nucleotide-binding</keyword>
<feature type="compositionally biased region" description="Polar residues" evidence="7">
    <location>
        <begin position="500"/>
        <end position="509"/>
    </location>
</feature>
<evidence type="ECO:0000259" key="9">
    <source>
        <dbReference type="SMART" id="SM00865"/>
    </source>
</evidence>
<feature type="binding site" evidence="4">
    <location>
        <position position="194"/>
    </location>
    <ligand>
        <name>GTP</name>
        <dbReference type="ChEBI" id="CHEBI:37565"/>
    </ligand>
</feature>
<dbReference type="PANTHER" id="PTHR30314:SF3">
    <property type="entry name" value="MITOCHONDRIAL DIVISION PROTEIN FSZA"/>
    <property type="match status" value="1"/>
</dbReference>
<feature type="compositionally biased region" description="Basic and acidic residues" evidence="7">
    <location>
        <begin position="523"/>
        <end position="542"/>
    </location>
</feature>
<dbReference type="RefSeq" id="WP_168137084.1">
    <property type="nucleotide sequence ID" value="NZ_JAAVJR010000001.1"/>
</dbReference>
<feature type="domain" description="Tubulin/FtsZ 2-layer sandwich" evidence="9">
    <location>
        <begin position="215"/>
        <end position="333"/>
    </location>
</feature>
<dbReference type="PRINTS" id="PR00423">
    <property type="entry name" value="CELLDVISFTSZ"/>
</dbReference>
<evidence type="ECO:0000256" key="3">
    <source>
        <dbReference type="ARBA" id="ARBA00023134"/>
    </source>
</evidence>
<evidence type="ECO:0000256" key="6">
    <source>
        <dbReference type="RuleBase" id="RU000631"/>
    </source>
</evidence>
<dbReference type="InterPro" id="IPR024757">
    <property type="entry name" value="FtsZ_C"/>
</dbReference>
<dbReference type="InterPro" id="IPR000158">
    <property type="entry name" value="Cell_div_FtsZ"/>
</dbReference>
<dbReference type="Gene3D" id="3.40.50.1440">
    <property type="entry name" value="Tubulin/FtsZ, GTPase domain"/>
    <property type="match status" value="1"/>
</dbReference>
<evidence type="ECO:0000313" key="11">
    <source>
        <dbReference type="Proteomes" id="UP000703674"/>
    </source>
</evidence>
<sequence length="658" mass="72194">MSSTEFGNITFDLPKNQSNVIKVIGVGGGGSNAINHMFQQGIKGVDFVICNTDAQALENSSVPNKIQLGVRETEGLGAGADPEVGRKAAEESFDEIRALLDTNTKMVFITAGMGGGTGTGAAPIIAKQAKDMGILTVGIVTIPFQFEGKTRNEQAQLGVENLRKHVDSLIVINNNKLREVYGNLGFKAGFSKADEVLATASRGIAEVITHHYTQNIDLRDAKTVLSNSGTAIMGSAQASGGNRAQDAISKALDSPLLNDNKITGAKNVLLLIISGSEEITIDEIGEISDHIQAEAGHSANIIMGVGEDESLDDAISVTIIATGFDVEQQNEIVNTEAKKIIHTLEEEQRAEHELSPKKTSSAYDGPAPAAAPEKKIVHTLSLEEEELDEEPESNQPSAAVKEMNVVYEEVKPEPEPDFIITESVREMEVQEPEVVKPEPQEQQFMFTFDMPKHTASEQKEQAQPRAEEQPQPAREERIVHTLSEEMDDKAEAKKKELSAQAKNSHNGITRYSLDDYMQVEEMLKSSKPVEKPKPAVEPELRKAPVQPQPPVNNTPPKPEVAKPVQDEEVDPFNIPISESLVQRAAERKAKMKEFNYKFRNNLSKVDEYERQPAYKRQGIDLDSSRPGEEKLSRTTLGTGEDDELRFRTNNSFLHDNVD</sequence>
<keyword evidence="11" id="KW-1185">Reference proteome</keyword>
<feature type="binding site" evidence="4">
    <location>
        <position position="147"/>
    </location>
    <ligand>
        <name>GTP</name>
        <dbReference type="ChEBI" id="CHEBI:37565"/>
    </ligand>
</feature>
<dbReference type="CDD" id="cd02201">
    <property type="entry name" value="FtsZ_type1"/>
    <property type="match status" value="1"/>
</dbReference>
<feature type="region of interest" description="Disordered" evidence="7">
    <location>
        <begin position="523"/>
        <end position="571"/>
    </location>
</feature>
<name>A0ABX1CX69_9FLAO</name>
<evidence type="ECO:0000256" key="1">
    <source>
        <dbReference type="ARBA" id="ARBA00009690"/>
    </source>
</evidence>
<evidence type="ECO:0000256" key="5">
    <source>
        <dbReference type="NCBIfam" id="TIGR00065"/>
    </source>
</evidence>
<dbReference type="InterPro" id="IPR003008">
    <property type="entry name" value="Tubulin_FtsZ_GTPase"/>
</dbReference>
<evidence type="ECO:0000256" key="2">
    <source>
        <dbReference type="ARBA" id="ARBA00022741"/>
    </source>
</evidence>
<gene>
    <name evidence="4 10" type="primary">ftsZ</name>
    <name evidence="10" type="ORF">HC175_03415</name>
</gene>
<dbReference type="InterPro" id="IPR045061">
    <property type="entry name" value="FtsZ/CetZ"/>
</dbReference>
<feature type="region of interest" description="Disordered" evidence="7">
    <location>
        <begin position="451"/>
        <end position="509"/>
    </location>
</feature>
<evidence type="ECO:0000259" key="8">
    <source>
        <dbReference type="SMART" id="SM00864"/>
    </source>
</evidence>
<reference evidence="10 11" key="1">
    <citation type="submission" date="2020-03" db="EMBL/GenBank/DDBJ databases">
        <title>Salinimicrobium sp. nov, isolated from SCS.</title>
        <authorList>
            <person name="Cao W.R."/>
        </authorList>
    </citation>
    <scope>NUCLEOTIDE SEQUENCE [LARGE SCALE GENOMIC DNA]</scope>
    <source>
        <strain evidence="11">J15B91</strain>
    </source>
</reference>
<feature type="binding site" evidence="4">
    <location>
        <begin position="28"/>
        <end position="32"/>
    </location>
    <ligand>
        <name>GTP</name>
        <dbReference type="ChEBI" id="CHEBI:37565"/>
    </ligand>
</feature>
<evidence type="ECO:0000256" key="7">
    <source>
        <dbReference type="SAM" id="MobiDB-lite"/>
    </source>
</evidence>
<organism evidence="10 11">
    <name type="scientific">Salinimicrobium oceani</name>
    <dbReference type="NCBI Taxonomy" id="2722702"/>
    <lineage>
        <taxon>Bacteria</taxon>
        <taxon>Pseudomonadati</taxon>
        <taxon>Bacteroidota</taxon>
        <taxon>Flavobacteriia</taxon>
        <taxon>Flavobacteriales</taxon>
        <taxon>Flavobacteriaceae</taxon>
        <taxon>Salinimicrobium</taxon>
    </lineage>
</organism>
<dbReference type="InterPro" id="IPR018316">
    <property type="entry name" value="Tubulin/FtsZ_2-layer-sand-dom"/>
</dbReference>
<feature type="compositionally biased region" description="Polar residues" evidence="7">
    <location>
        <begin position="647"/>
        <end position="658"/>
    </location>
</feature>
<evidence type="ECO:0000256" key="4">
    <source>
        <dbReference type="HAMAP-Rule" id="MF_00909"/>
    </source>
</evidence>
<comment type="subunit">
    <text evidence="4">Homodimer. Polymerizes to form a dynamic ring structure in a strictly GTP-dependent manner. Interacts directly with several other division proteins.</text>
</comment>
<dbReference type="Pfam" id="PF12327">
    <property type="entry name" value="FtsZ_C"/>
    <property type="match status" value="1"/>
</dbReference>
<feature type="domain" description="Tubulin/FtsZ GTPase" evidence="8">
    <location>
        <begin position="20"/>
        <end position="212"/>
    </location>
</feature>
<dbReference type="InterPro" id="IPR037103">
    <property type="entry name" value="Tubulin/FtsZ-like_C"/>
</dbReference>
<accession>A0ABX1CX69</accession>
<keyword evidence="4 6" id="KW-0132">Cell division</keyword>
<dbReference type="InterPro" id="IPR036525">
    <property type="entry name" value="Tubulin/FtsZ_GTPase_sf"/>
</dbReference>
<dbReference type="EMBL" id="JAAVJR010000001">
    <property type="protein sequence ID" value="NJW51959.1"/>
    <property type="molecule type" value="Genomic_DNA"/>
</dbReference>
<feature type="compositionally biased region" description="Basic and acidic residues" evidence="7">
    <location>
        <begin position="451"/>
        <end position="497"/>
    </location>
</feature>
<dbReference type="InterPro" id="IPR008280">
    <property type="entry name" value="Tub_FtsZ_C"/>
</dbReference>
<dbReference type="SUPFAM" id="SSF52490">
    <property type="entry name" value="Tubulin nucleotide-binding domain-like"/>
    <property type="match status" value="1"/>
</dbReference>
<keyword evidence="4 6" id="KW-0717">Septation</keyword>
<feature type="binding site" evidence="4">
    <location>
        <position position="151"/>
    </location>
    <ligand>
        <name>GTP</name>
        <dbReference type="ChEBI" id="CHEBI:37565"/>
    </ligand>
</feature>
<dbReference type="GO" id="GO:0051301">
    <property type="term" value="P:cell division"/>
    <property type="evidence" value="ECO:0007669"/>
    <property type="project" value="UniProtKB-KW"/>
</dbReference>
<protein>
    <recommendedName>
        <fullName evidence="4 5">Cell division protein FtsZ</fullName>
    </recommendedName>
</protein>
<keyword evidence="4 6" id="KW-0131">Cell cycle</keyword>
<feature type="binding site" evidence="4">
    <location>
        <begin position="116"/>
        <end position="118"/>
    </location>
    <ligand>
        <name>GTP</name>
        <dbReference type="ChEBI" id="CHEBI:37565"/>
    </ligand>
</feature>
<feature type="compositionally biased region" description="Basic and acidic residues" evidence="7">
    <location>
        <begin position="347"/>
        <end position="356"/>
    </location>
</feature>
<dbReference type="Proteomes" id="UP000703674">
    <property type="component" value="Unassembled WGS sequence"/>
</dbReference>
<dbReference type="SMART" id="SM00865">
    <property type="entry name" value="Tubulin_C"/>
    <property type="match status" value="1"/>
</dbReference>
<feature type="compositionally biased region" description="Basic and acidic residues" evidence="7">
    <location>
        <begin position="604"/>
        <end position="632"/>
    </location>
</feature>
<keyword evidence="4" id="KW-0963">Cytoplasm</keyword>
<dbReference type="NCBIfam" id="TIGR00065">
    <property type="entry name" value="ftsZ"/>
    <property type="match status" value="1"/>
</dbReference>
<dbReference type="SUPFAM" id="SSF55307">
    <property type="entry name" value="Tubulin C-terminal domain-like"/>
    <property type="match status" value="1"/>
</dbReference>
<comment type="function">
    <text evidence="4 6">Essential cell division protein that forms a contractile ring structure (Z ring) at the future cell division site. The regulation of the ring assembly controls the timing and the location of cell division. One of the functions of the FtsZ ring is to recruit other cell division proteins to the septum to produce a new cell wall between the dividing cells. Binds GTP and shows GTPase activity.</text>
</comment>
<dbReference type="InterPro" id="IPR020805">
    <property type="entry name" value="Cell_div_FtsZ_CS"/>
</dbReference>
<evidence type="ECO:0000313" key="10">
    <source>
        <dbReference type="EMBL" id="NJW51959.1"/>
    </source>
</evidence>
<feature type="compositionally biased region" description="Pro residues" evidence="7">
    <location>
        <begin position="546"/>
        <end position="558"/>
    </location>
</feature>
<dbReference type="SMART" id="SM00864">
    <property type="entry name" value="Tubulin"/>
    <property type="match status" value="1"/>
</dbReference>
<dbReference type="PROSITE" id="PS01135">
    <property type="entry name" value="FTSZ_2"/>
    <property type="match status" value="1"/>
</dbReference>
<dbReference type="HAMAP" id="MF_00909">
    <property type="entry name" value="FtsZ"/>
    <property type="match status" value="1"/>
</dbReference>
<dbReference type="PROSITE" id="PS01134">
    <property type="entry name" value="FTSZ_1"/>
    <property type="match status" value="1"/>
</dbReference>